<protein>
    <submittedName>
        <fullName evidence="2">Oxygenase MpaB family protein</fullName>
    </submittedName>
</protein>
<dbReference type="EMBL" id="CP096040">
    <property type="protein sequence ID" value="USQ94853.1"/>
    <property type="molecule type" value="Genomic_DNA"/>
</dbReference>
<dbReference type="Pfam" id="PF09995">
    <property type="entry name" value="MPAB_Lcp_cat"/>
    <property type="match status" value="1"/>
</dbReference>
<dbReference type="PANTHER" id="PTHR36151">
    <property type="entry name" value="BLR2777 PROTEIN"/>
    <property type="match status" value="1"/>
</dbReference>
<evidence type="ECO:0000313" key="2">
    <source>
        <dbReference type="EMBL" id="USQ94853.1"/>
    </source>
</evidence>
<dbReference type="PANTHER" id="PTHR36151:SF3">
    <property type="entry name" value="ER-BOUND OXYGENASE MPAB_MPAB'_RUBBER OXYGENASE CATALYTIC DOMAIN-CONTAINING PROTEIN"/>
    <property type="match status" value="1"/>
</dbReference>
<keyword evidence="3" id="KW-1185">Reference proteome</keyword>
<evidence type="ECO:0000259" key="1">
    <source>
        <dbReference type="Pfam" id="PF09995"/>
    </source>
</evidence>
<reference evidence="2 3" key="1">
    <citation type="submission" date="2022-04" db="EMBL/GenBank/DDBJ databases">
        <title>Genome sequence of soybean root-associated Caulobacter segnis RL271.</title>
        <authorList>
            <person name="Longley R."/>
            <person name="Bonito G."/>
            <person name="Trigodet F."/>
            <person name="Crosson S."/>
            <person name="Fiebig A."/>
        </authorList>
    </citation>
    <scope>NUCLEOTIDE SEQUENCE [LARGE SCALE GENOMIC DNA]</scope>
    <source>
        <strain evidence="2 3">RL271</strain>
    </source>
</reference>
<gene>
    <name evidence="2" type="ORF">MZV50_20130</name>
</gene>
<dbReference type="Proteomes" id="UP001057520">
    <property type="component" value="Chromosome"/>
</dbReference>
<evidence type="ECO:0000313" key="3">
    <source>
        <dbReference type="Proteomes" id="UP001057520"/>
    </source>
</evidence>
<accession>A0ABY4ZQ05</accession>
<proteinExistence type="predicted"/>
<organism evidence="2 3">
    <name type="scientific">Caulobacter segnis</name>
    <dbReference type="NCBI Taxonomy" id="88688"/>
    <lineage>
        <taxon>Bacteria</taxon>
        <taxon>Pseudomonadati</taxon>
        <taxon>Pseudomonadota</taxon>
        <taxon>Alphaproteobacteria</taxon>
        <taxon>Caulobacterales</taxon>
        <taxon>Caulobacteraceae</taxon>
        <taxon>Caulobacter</taxon>
    </lineage>
</organism>
<name>A0ABY4ZQ05_9CAUL</name>
<feature type="domain" description="ER-bound oxygenase mpaB/mpaB'/Rubber oxygenase catalytic" evidence="1">
    <location>
        <begin position="40"/>
        <end position="264"/>
    </location>
</feature>
<sequence>MKARFADAAKSLFEIQGGPRVDFTAPAGEPALAAPDSVSWRVFKNPVALFVGGVTAVILELAEPRVRTGVWEYSSFKTDPLGRLKRTGLAAMVTVYGARSTAEAMIAGVGRQHARVAGTTPDGAAYRADDVALLDWVQATASFGFLNAYHALVQPLSAADRDRFYAEAAPAARLYGALGAPTSEAEWEAQLAAMLPRLERSDIVFEFLALMRGVKVAGPLSRLQHPLIRAAVELVPGEARAVLGLGREWLPRPLELPVIRAAARIADRTPISGAPPWAACERLGLPGAWLYRR</sequence>
<dbReference type="InterPro" id="IPR018713">
    <property type="entry name" value="MPAB/Lcp_cat_dom"/>
</dbReference>